<evidence type="ECO:0000313" key="10">
    <source>
        <dbReference type="Proteomes" id="UP001628164"/>
    </source>
</evidence>
<keyword evidence="10" id="KW-1185">Reference proteome</keyword>
<evidence type="ECO:0000256" key="7">
    <source>
        <dbReference type="SAM" id="Phobius"/>
    </source>
</evidence>
<gene>
    <name evidence="9" type="ORF">fsci_17390</name>
</gene>
<dbReference type="InterPro" id="IPR003362">
    <property type="entry name" value="Bact_transf"/>
</dbReference>
<dbReference type="PANTHER" id="PTHR30576">
    <property type="entry name" value="COLANIC BIOSYNTHESIS UDP-GLUCOSE LIPID CARRIER TRANSFERASE"/>
    <property type="match status" value="1"/>
</dbReference>
<dbReference type="EMBL" id="BTHG01000007">
    <property type="protein sequence ID" value="GMN90251.1"/>
    <property type="molecule type" value="Genomic_DNA"/>
</dbReference>
<feature type="domain" description="Bacterial sugar transferase" evidence="8">
    <location>
        <begin position="123"/>
        <end position="303"/>
    </location>
</feature>
<evidence type="ECO:0000256" key="1">
    <source>
        <dbReference type="ARBA" id="ARBA00004141"/>
    </source>
</evidence>
<evidence type="ECO:0000313" key="9">
    <source>
        <dbReference type="EMBL" id="GMN90251.1"/>
    </source>
</evidence>
<comment type="similarity">
    <text evidence="2">Belongs to the bacterial sugar transferase family.</text>
</comment>
<reference evidence="9 10" key="1">
    <citation type="journal article" date="2024" name="Dis. Aquat. Organ.">
        <title>Francisella sciaenopsi sp. nov. isolated from diseased red drum Sciaenops ocellatus in Florida, USA.</title>
        <authorList>
            <person name="Kawahara M."/>
            <person name="Cody T.T."/>
            <person name="Yanong R.P.E."/>
            <person name="Henderson E."/>
            <person name="Yazdi Z."/>
            <person name="Soto E."/>
        </authorList>
    </citation>
    <scope>NUCLEOTIDE SEQUENCE [LARGE SCALE GENOMIC DNA]</scope>
    <source>
        <strain evidence="9 10">R22-20-7</strain>
    </source>
</reference>
<dbReference type="InterPro" id="IPR017475">
    <property type="entry name" value="EPS_sugar_tfrase"/>
</dbReference>
<keyword evidence="6 7" id="KW-0472">Membrane</keyword>
<dbReference type="NCBIfam" id="TIGR03025">
    <property type="entry name" value="EPS_sugtrans"/>
    <property type="match status" value="1"/>
</dbReference>
<feature type="transmembrane region" description="Helical" evidence="7">
    <location>
        <begin position="128"/>
        <end position="151"/>
    </location>
</feature>
<name>A0ABQ6PIJ6_9GAMM</name>
<evidence type="ECO:0000259" key="8">
    <source>
        <dbReference type="Pfam" id="PF02397"/>
    </source>
</evidence>
<comment type="caution">
    <text evidence="9">The sequence shown here is derived from an EMBL/GenBank/DDBJ whole genome shotgun (WGS) entry which is preliminary data.</text>
</comment>
<comment type="subcellular location">
    <subcellularLocation>
        <location evidence="1">Membrane</location>
        <topology evidence="1">Multi-pass membrane protein</topology>
    </subcellularLocation>
</comment>
<keyword evidence="4 7" id="KW-0812">Transmembrane</keyword>
<dbReference type="PANTHER" id="PTHR30576:SF0">
    <property type="entry name" value="UNDECAPRENYL-PHOSPHATE N-ACETYLGALACTOSAMINYL 1-PHOSPHATE TRANSFERASE-RELATED"/>
    <property type="match status" value="1"/>
</dbReference>
<keyword evidence="3" id="KW-0808">Transferase</keyword>
<dbReference type="Proteomes" id="UP001628164">
    <property type="component" value="Unassembled WGS sequence"/>
</dbReference>
<accession>A0ABQ6PIJ6</accession>
<evidence type="ECO:0000256" key="5">
    <source>
        <dbReference type="ARBA" id="ARBA00022989"/>
    </source>
</evidence>
<evidence type="ECO:0000256" key="6">
    <source>
        <dbReference type="ARBA" id="ARBA00023136"/>
    </source>
</evidence>
<proteinExistence type="inferred from homology"/>
<sequence>MRKTIYNNILVIGQDNEQDWLFDKAMCSKLPNEMINGYLSIDVKGLKLAEIIKSYTKVFVSDKALKLLDDNDLSLLSQCNVEMVIIPRKYEISVWGAVLVPLGDSLAMSIKNFGLSYEAKIIKRIFDIVFSLAVISLTVPIMLITALAIYIEDKSSPFFVQERVTRNGKKFKLIKFRSMKVDAETQTGAIWASNSDYRITKVGKIIRPIWLDELPQFFNVLKGDMSIVGPRPERQELIDQFTKETPEFLYRTKVKAGITGYAQVLTSYATLPENKLKLDLVYIRRWSFVFDLLIIIETVRVIFMKIFSIFLSKKEIVDSKALNQIDTNYIEYKYE</sequence>
<dbReference type="Pfam" id="PF02397">
    <property type="entry name" value="Bac_transf"/>
    <property type="match status" value="1"/>
</dbReference>
<evidence type="ECO:0000256" key="3">
    <source>
        <dbReference type="ARBA" id="ARBA00022679"/>
    </source>
</evidence>
<evidence type="ECO:0000256" key="4">
    <source>
        <dbReference type="ARBA" id="ARBA00022692"/>
    </source>
</evidence>
<organism evidence="9 10">
    <name type="scientific">Francisella sciaenopsi</name>
    <dbReference type="NCBI Taxonomy" id="3055034"/>
    <lineage>
        <taxon>Bacteria</taxon>
        <taxon>Pseudomonadati</taxon>
        <taxon>Pseudomonadota</taxon>
        <taxon>Gammaproteobacteria</taxon>
        <taxon>Thiotrichales</taxon>
        <taxon>Francisellaceae</taxon>
        <taxon>Francisella</taxon>
    </lineage>
</organism>
<protein>
    <recommendedName>
        <fullName evidence="8">Bacterial sugar transferase domain-containing protein</fullName>
    </recommendedName>
</protein>
<evidence type="ECO:0000256" key="2">
    <source>
        <dbReference type="ARBA" id="ARBA00006464"/>
    </source>
</evidence>
<keyword evidence="5 7" id="KW-1133">Transmembrane helix</keyword>